<organism evidence="1 2">
    <name type="scientific">Cotia virus</name>
    <dbReference type="NCBI Taxonomy" id="39444"/>
    <lineage>
        <taxon>Viruses</taxon>
        <taxon>Varidnaviria</taxon>
        <taxon>Bamfordvirae</taxon>
        <taxon>Nucleocytoviricota</taxon>
        <taxon>Pokkesviricetes</taxon>
        <taxon>Chitovirales</taxon>
        <taxon>Poxviridae</taxon>
        <taxon>Chordopoxvirinae</taxon>
        <taxon>Oryzopoxvirus</taxon>
        <taxon>Oryzopoxvirus cotia</taxon>
    </lineage>
</organism>
<sequence>MDSVKIFNRSKFDIIRNELRNISKVIKWNPINSNVSISSTETIDISRCISEVLYNQFKNVQNIEVSNSISFIKYSKYNNINEYIPDRRIINNDLEYCLVICLDNSTSVKTKIYPSYETTITSSEDIMFSKNLNFKFENINHGYKVVVCSVSITYKPSICRIQYGDRKYVDIGTDKKGNNLCFCVITMNPHHLIDLETVCVLVDRAGKCLIVNDFYIRFKKNSIYNTFTDLCMDYIFEIPESEELFTLHNEDGRNIAWDNDKLEKCYDTWVPKTDDDYDFLSKLMTVTTKYKNGKFDYYVLVGDTDPCTIFTFKVTKYYLNLM</sequence>
<evidence type="ECO:0000313" key="1">
    <source>
        <dbReference type="EMBL" id="AIT70640.1"/>
    </source>
</evidence>
<dbReference type="InterPro" id="IPR005004">
    <property type="entry name" value="Poxvirus_C4/C10"/>
</dbReference>
<accession>A0A097IVM9</accession>
<dbReference type="Pfam" id="PF03336">
    <property type="entry name" value="Pox_C4_C10"/>
    <property type="match status" value="1"/>
</dbReference>
<evidence type="ECO:0000313" key="2">
    <source>
        <dbReference type="Proteomes" id="UP000121784"/>
    </source>
</evidence>
<keyword evidence="1" id="KW-0675">Receptor</keyword>
<dbReference type="PIRSF" id="PIRSF003698">
    <property type="entry name" value="VAC_C10L"/>
    <property type="match status" value="1"/>
</dbReference>
<name>A0A097IVM9_9POXV</name>
<proteinExistence type="predicted"/>
<dbReference type="EMBL" id="KM595078">
    <property type="protein sequence ID" value="AIT70640.1"/>
    <property type="molecule type" value="Genomic_DNA"/>
</dbReference>
<reference evidence="1 2" key="1">
    <citation type="submission" date="2014-09" db="EMBL/GenBank/DDBJ databases">
        <title>Complete Genome Sequence of the Embu Virus Strain SPAn 880.</title>
        <authorList>
            <person name="Ibrahim M.S."/>
            <person name="Antwerpen M.H."/>
            <person name="Georgi E."/>
            <person name="Vette P."/>
            <person name="Zoeller G."/>
            <person name="Meyer H."/>
        </authorList>
    </citation>
    <scope>NUCLEOTIDE SEQUENCE [LARGE SCALE GENOMIC DNA]</scope>
    <source>
        <strain evidence="1">SPAn880</strain>
    </source>
</reference>
<protein>
    <submittedName>
        <fullName evidence="1">Interleukin 1 receptor antagonist</fullName>
    </submittedName>
</protein>
<dbReference type="Proteomes" id="UP000121784">
    <property type="component" value="Segment"/>
</dbReference>
<gene>
    <name evidence="1" type="primary">25</name>
</gene>